<comment type="cofactor">
    <cofactor evidence="1">
        <name>Zn(2+)</name>
        <dbReference type="ChEBI" id="CHEBI:29105"/>
    </cofactor>
</comment>
<dbReference type="PROSITE" id="PS51365">
    <property type="entry name" value="RENAL_DIPEPTIDASE_2"/>
    <property type="match status" value="1"/>
</dbReference>
<dbReference type="InterPro" id="IPR000180">
    <property type="entry name" value="Dipep_AS"/>
</dbReference>
<dbReference type="EC" id="3.4.13.19" evidence="1"/>
<evidence type="ECO:0000256" key="2">
    <source>
        <dbReference type="SAM" id="MobiDB-lite"/>
    </source>
</evidence>
<keyword evidence="1" id="KW-0378">Hydrolase</keyword>
<keyword evidence="1" id="KW-0449">Lipoprotein</keyword>
<dbReference type="AlphaFoldDB" id="A0A3R7MA30"/>
<accession>A0A3R7MA30</accession>
<dbReference type="Pfam" id="PF01244">
    <property type="entry name" value="Peptidase_M19"/>
    <property type="match status" value="1"/>
</dbReference>
<dbReference type="PANTHER" id="PTHR10443:SF47">
    <property type="entry name" value="DIPEPTIDASE"/>
    <property type="match status" value="1"/>
</dbReference>
<feature type="compositionally biased region" description="Basic and acidic residues" evidence="2">
    <location>
        <begin position="378"/>
        <end position="388"/>
    </location>
</feature>
<dbReference type="InterPro" id="IPR032466">
    <property type="entry name" value="Metal_Hydrolase"/>
</dbReference>
<sequence length="973" mass="107018">MTQNPPTLSLAFPVPSRPHCRRLSPSRGRIAAPSGRCCRRRHTQEVLAPETRSQEVLAPETRSQEVLAPETRSQEVDTVSGGAGAGDRHGPQEVLAPETRSQEVLAPETRSPRRCWRRRHGLRRCWCWRRRHGLRGAWCLSGGACAGDTEPQEAGARRHGLRRCWRRRHGAPGGWRRDTVSGVLAPETRSPGGAGAGDTVSGGAGAGDTEPQEVLAPETRSQEVLAPETRSPRRCWRQRHGLRGCWPGDTEPRRCWRRDTVSGGAGAGDTEPQEVLAPETRSQEVLAPETRSPRRCWGQPEEVLASETWSLEVLATETRSQEVLAPETRSQEVLAPETRSPGLAPWRRRHGPRRCWRRRHGEEVLAPETRSQEVLAPETRRLAPETRSQEVLAPRHGVGGAGAGDTVSGGAGAGDTERRCWRRDTVSGGAGPEVLAPETRSQEVLAPETRSPSLLAPETRSPRRCWRRRHEGVAAAPETRSPGGAGRRHAQEVLDTEPQVLAPETRSQEVLAPETRSPRRCWRRRHGEEVLARGDTEPQEVLAPETRSPRRCWRRRHGAPGGAGAGDTAPGVACQAVATFPRSPNLDPLERRLEHARKLLREAPLVDGHNDLPVSLRNLLENRLQDFPFDRNLSAIEPFASDSRWTDLVKLRAGGVGGQFWSLYTPCRSQFKNAVSLVLEQADVVTRLVERYPEHLQLVTTADGILSAHAQGKIASLLGVEGGHNIDSSLAVLRILYRVGVRYMTLTHTCNTPWAVSSSAASAAEGRRAAESGGLSPFGEIVVKEMNRLGMLVDLSHVAPATMRDALRVTRAPVIFSHSSARALCNDSRNVPDDVLLKVRDNGGLVMVTFVARFLSCGPTATLQDVLDHINHIRDVAGVDHIGLGGDYNGTPVLPEGLEDTSKYPYLFAELLKDSRWAEEDLKKLAGLNLVRVFRQVEQVRDQLAAESPWEDRLAGEIAAEHETCAPPFRKGR</sequence>
<dbReference type="EMBL" id="QCYY01001686">
    <property type="protein sequence ID" value="ROT76179.1"/>
    <property type="molecule type" value="Genomic_DNA"/>
</dbReference>
<gene>
    <name evidence="3" type="ORF">C7M84_005247</name>
</gene>
<feature type="region of interest" description="Disordered" evidence="2">
    <location>
        <begin position="320"/>
        <end position="349"/>
    </location>
</feature>
<feature type="compositionally biased region" description="Gly residues" evidence="2">
    <location>
        <begin position="192"/>
        <end position="206"/>
    </location>
</feature>
<keyword evidence="1" id="KW-1015">Disulfide bond</keyword>
<keyword evidence="1" id="KW-0482">Metalloprotease</keyword>
<dbReference type="GO" id="GO:0098552">
    <property type="term" value="C:side of membrane"/>
    <property type="evidence" value="ECO:0007669"/>
    <property type="project" value="UniProtKB-KW"/>
</dbReference>
<keyword evidence="1" id="KW-0645">Protease</keyword>
<keyword evidence="1" id="KW-0472">Membrane</keyword>
<comment type="subcellular location">
    <subcellularLocation>
        <location evidence="1">Membrane</location>
        <topology evidence="1">Lipid-anchor</topology>
        <topology evidence="1">GPI-anchor</topology>
    </subcellularLocation>
</comment>
<organism evidence="3 4">
    <name type="scientific">Penaeus vannamei</name>
    <name type="common">Whiteleg shrimp</name>
    <name type="synonym">Litopenaeus vannamei</name>
    <dbReference type="NCBI Taxonomy" id="6689"/>
    <lineage>
        <taxon>Eukaryota</taxon>
        <taxon>Metazoa</taxon>
        <taxon>Ecdysozoa</taxon>
        <taxon>Arthropoda</taxon>
        <taxon>Crustacea</taxon>
        <taxon>Multicrustacea</taxon>
        <taxon>Malacostraca</taxon>
        <taxon>Eumalacostraca</taxon>
        <taxon>Eucarida</taxon>
        <taxon>Decapoda</taxon>
        <taxon>Dendrobranchiata</taxon>
        <taxon>Penaeoidea</taxon>
        <taxon>Penaeidae</taxon>
        <taxon>Penaeus</taxon>
    </lineage>
</organism>
<dbReference type="InterPro" id="IPR008257">
    <property type="entry name" value="Pept_M19"/>
</dbReference>
<feature type="compositionally biased region" description="Gly residues" evidence="2">
    <location>
        <begin position="397"/>
        <end position="413"/>
    </location>
</feature>
<evidence type="ECO:0000313" key="4">
    <source>
        <dbReference type="Proteomes" id="UP000283509"/>
    </source>
</evidence>
<feature type="region of interest" description="Disordered" evidence="2">
    <location>
        <begin position="259"/>
        <end position="294"/>
    </location>
</feature>
<keyword evidence="4" id="KW-1185">Reference proteome</keyword>
<keyword evidence="1" id="KW-0479">Metal-binding</keyword>
<dbReference type="SUPFAM" id="SSF51556">
    <property type="entry name" value="Metallo-dependent hydrolases"/>
    <property type="match status" value="1"/>
</dbReference>
<reference evidence="3 4" key="1">
    <citation type="submission" date="2018-04" db="EMBL/GenBank/DDBJ databases">
        <authorList>
            <person name="Zhang X."/>
            <person name="Yuan J."/>
            <person name="Li F."/>
            <person name="Xiang J."/>
        </authorList>
    </citation>
    <scope>NUCLEOTIDE SEQUENCE [LARGE SCALE GENOMIC DNA]</scope>
    <source>
        <tissue evidence="3">Muscle</tissue>
    </source>
</reference>
<dbReference type="CDD" id="cd01301">
    <property type="entry name" value="rDP_like"/>
    <property type="match status" value="1"/>
</dbReference>
<keyword evidence="1" id="KW-0336">GPI-anchor</keyword>
<name>A0A3R7MA30_PENVA</name>
<dbReference type="PROSITE" id="PS00869">
    <property type="entry name" value="RENAL_DIPEPTIDASE_1"/>
    <property type="match status" value="1"/>
</dbReference>
<feature type="compositionally biased region" description="Basic and acidic residues" evidence="2">
    <location>
        <begin position="415"/>
        <end position="425"/>
    </location>
</feature>
<protein>
    <recommendedName>
        <fullName evidence="1">Dipeptidase</fullName>
        <ecNumber evidence="1">3.4.13.19</ecNumber>
    </recommendedName>
</protein>
<dbReference type="Gene3D" id="3.20.20.140">
    <property type="entry name" value="Metal-dependent hydrolases"/>
    <property type="match status" value="1"/>
</dbReference>
<keyword evidence="1" id="KW-0224">Dipeptidase</keyword>
<comment type="similarity">
    <text evidence="1">Belongs to the metallo-dependent hydrolases superfamily. Peptidase M19 family.</text>
</comment>
<dbReference type="GO" id="GO:0070573">
    <property type="term" value="F:metallodipeptidase activity"/>
    <property type="evidence" value="ECO:0007669"/>
    <property type="project" value="InterPro"/>
</dbReference>
<feature type="region of interest" description="Disordered" evidence="2">
    <location>
        <begin position="367"/>
        <end position="514"/>
    </location>
</feature>
<evidence type="ECO:0000256" key="1">
    <source>
        <dbReference type="RuleBase" id="RU341113"/>
    </source>
</evidence>
<dbReference type="GO" id="GO:0046872">
    <property type="term" value="F:metal ion binding"/>
    <property type="evidence" value="ECO:0007669"/>
    <property type="project" value="UniProtKB-UniRule"/>
</dbReference>
<dbReference type="GO" id="GO:0006508">
    <property type="term" value="P:proteolysis"/>
    <property type="evidence" value="ECO:0007669"/>
    <property type="project" value="UniProtKB-KW"/>
</dbReference>
<keyword evidence="1" id="KW-0862">Zinc</keyword>
<reference evidence="3 4" key="2">
    <citation type="submission" date="2019-01" db="EMBL/GenBank/DDBJ databases">
        <title>The decoding of complex shrimp genome reveals the adaptation for benthos swimmer, frequently molting mechanism and breeding impact on genome.</title>
        <authorList>
            <person name="Sun Y."/>
            <person name="Gao Y."/>
            <person name="Yu Y."/>
        </authorList>
    </citation>
    <scope>NUCLEOTIDE SEQUENCE [LARGE SCALE GENOMIC DNA]</scope>
    <source>
        <tissue evidence="3">Muscle</tissue>
    </source>
</reference>
<keyword evidence="1" id="KW-0325">Glycoprotein</keyword>
<dbReference type="FunFam" id="3.20.20.140:FF:000030">
    <property type="entry name" value="Dipeptidase"/>
    <property type="match status" value="1"/>
</dbReference>
<dbReference type="OrthoDB" id="445695at2759"/>
<feature type="region of interest" description="Disordered" evidence="2">
    <location>
        <begin position="48"/>
        <end position="112"/>
    </location>
</feature>
<evidence type="ECO:0000313" key="3">
    <source>
        <dbReference type="EMBL" id="ROT76179.1"/>
    </source>
</evidence>
<proteinExistence type="inferred from homology"/>
<comment type="catalytic activity">
    <reaction evidence="1">
        <text>an L-aminoacyl-L-amino acid + H2O = 2 an L-alpha-amino acid</text>
        <dbReference type="Rhea" id="RHEA:48940"/>
        <dbReference type="ChEBI" id="CHEBI:15377"/>
        <dbReference type="ChEBI" id="CHEBI:59869"/>
        <dbReference type="ChEBI" id="CHEBI:77460"/>
        <dbReference type="EC" id="3.4.13.19"/>
    </reaction>
</comment>
<comment type="subunit">
    <text evidence="1">Homodimer; disulfide-linked.</text>
</comment>
<dbReference type="Proteomes" id="UP000283509">
    <property type="component" value="Unassembled WGS sequence"/>
</dbReference>
<feature type="region of interest" description="Disordered" evidence="2">
    <location>
        <begin position="176"/>
        <end position="231"/>
    </location>
</feature>
<comment type="caution">
    <text evidence="3">The sequence shown here is derived from an EMBL/GenBank/DDBJ whole genome shotgun (WGS) entry which is preliminary data.</text>
</comment>
<dbReference type="PANTHER" id="PTHR10443">
    <property type="entry name" value="MICROSOMAL DIPEPTIDASE"/>
    <property type="match status" value="1"/>
</dbReference>